<sequence length="78" mass="8773">MCPAMFKSRSASSLCCYKSLFFFRFLLHVYLACPGLAPDNKKCVECLPVQFCHITLPWITCINLLSFSCCIGLLVDSI</sequence>
<reference evidence="3" key="2">
    <citation type="journal article" date="2017" name="Nat. Plants">
        <title>The Aegilops tauschii genome reveals multiple impacts of transposons.</title>
        <authorList>
            <person name="Zhao G."/>
            <person name="Zou C."/>
            <person name="Li K."/>
            <person name="Wang K."/>
            <person name="Li T."/>
            <person name="Gao L."/>
            <person name="Zhang X."/>
            <person name="Wang H."/>
            <person name="Yang Z."/>
            <person name="Liu X."/>
            <person name="Jiang W."/>
            <person name="Mao L."/>
            <person name="Kong X."/>
            <person name="Jiao Y."/>
            <person name="Jia J."/>
        </authorList>
    </citation>
    <scope>NUCLEOTIDE SEQUENCE [LARGE SCALE GENOMIC DNA]</scope>
    <source>
        <strain evidence="3">cv. AL8/78</strain>
    </source>
</reference>
<evidence type="ECO:0000313" key="2">
    <source>
        <dbReference type="EnsemblPlants" id="AET5Gv20898500.46"/>
    </source>
</evidence>
<keyword evidence="1" id="KW-0472">Membrane</keyword>
<reference evidence="2" key="4">
    <citation type="submission" date="2019-03" db="UniProtKB">
        <authorList>
            <consortium name="EnsemblPlants"/>
        </authorList>
    </citation>
    <scope>IDENTIFICATION</scope>
</reference>
<name>A0A453LSK6_AEGTS</name>
<proteinExistence type="predicted"/>
<dbReference type="Proteomes" id="UP000015105">
    <property type="component" value="Chromosome 5D"/>
</dbReference>
<dbReference type="EnsemblPlants" id="AET5Gv20898500.46">
    <property type="protein sequence ID" value="AET5Gv20898500.46"/>
    <property type="gene ID" value="AET5Gv20898500"/>
</dbReference>
<dbReference type="Gramene" id="AET5Gv20898500.46">
    <property type="protein sequence ID" value="AET5Gv20898500.46"/>
    <property type="gene ID" value="AET5Gv20898500"/>
</dbReference>
<feature type="transmembrane region" description="Helical" evidence="1">
    <location>
        <begin position="21"/>
        <end position="37"/>
    </location>
</feature>
<reference evidence="2" key="3">
    <citation type="journal article" date="2017" name="Nature">
        <title>Genome sequence of the progenitor of the wheat D genome Aegilops tauschii.</title>
        <authorList>
            <person name="Luo M.C."/>
            <person name="Gu Y.Q."/>
            <person name="Puiu D."/>
            <person name="Wang H."/>
            <person name="Twardziok S.O."/>
            <person name="Deal K.R."/>
            <person name="Huo N."/>
            <person name="Zhu T."/>
            <person name="Wang L."/>
            <person name="Wang Y."/>
            <person name="McGuire P.E."/>
            <person name="Liu S."/>
            <person name="Long H."/>
            <person name="Ramasamy R.K."/>
            <person name="Rodriguez J.C."/>
            <person name="Van S.L."/>
            <person name="Yuan L."/>
            <person name="Wang Z."/>
            <person name="Xia Z."/>
            <person name="Xiao L."/>
            <person name="Anderson O.D."/>
            <person name="Ouyang S."/>
            <person name="Liang Y."/>
            <person name="Zimin A.V."/>
            <person name="Pertea G."/>
            <person name="Qi P."/>
            <person name="Bennetzen J.L."/>
            <person name="Dai X."/>
            <person name="Dawson M.W."/>
            <person name="Muller H.G."/>
            <person name="Kugler K."/>
            <person name="Rivarola-Duarte L."/>
            <person name="Spannagl M."/>
            <person name="Mayer K.F.X."/>
            <person name="Lu F.H."/>
            <person name="Bevan M.W."/>
            <person name="Leroy P."/>
            <person name="Li P."/>
            <person name="You F.M."/>
            <person name="Sun Q."/>
            <person name="Liu Z."/>
            <person name="Lyons E."/>
            <person name="Wicker T."/>
            <person name="Salzberg S.L."/>
            <person name="Devos K.M."/>
            <person name="Dvorak J."/>
        </authorList>
    </citation>
    <scope>NUCLEOTIDE SEQUENCE [LARGE SCALE GENOMIC DNA]</scope>
    <source>
        <strain evidence="2">cv. AL8/78</strain>
    </source>
</reference>
<reference evidence="2" key="5">
    <citation type="journal article" date="2021" name="G3 (Bethesda)">
        <title>Aegilops tauschii genome assembly Aet v5.0 features greater sequence contiguity and improved annotation.</title>
        <authorList>
            <person name="Wang L."/>
            <person name="Zhu T."/>
            <person name="Rodriguez J.C."/>
            <person name="Deal K.R."/>
            <person name="Dubcovsky J."/>
            <person name="McGuire P.E."/>
            <person name="Lux T."/>
            <person name="Spannagl M."/>
            <person name="Mayer K.F.X."/>
            <person name="Baldrich P."/>
            <person name="Meyers B.C."/>
            <person name="Huo N."/>
            <person name="Gu Y.Q."/>
            <person name="Zhou H."/>
            <person name="Devos K.M."/>
            <person name="Bennetzen J.L."/>
            <person name="Unver T."/>
            <person name="Budak H."/>
            <person name="Gulick P.J."/>
            <person name="Galiba G."/>
            <person name="Kalapos B."/>
            <person name="Nelson D.R."/>
            <person name="Li P."/>
            <person name="You F.M."/>
            <person name="Luo M.C."/>
            <person name="Dvorak J."/>
        </authorList>
    </citation>
    <scope>NUCLEOTIDE SEQUENCE [LARGE SCALE GENOMIC DNA]</scope>
    <source>
        <strain evidence="2">cv. AL8/78</strain>
    </source>
</reference>
<keyword evidence="1" id="KW-0812">Transmembrane</keyword>
<reference evidence="3" key="1">
    <citation type="journal article" date="2014" name="Science">
        <title>Ancient hybridizations among the ancestral genomes of bread wheat.</title>
        <authorList>
            <consortium name="International Wheat Genome Sequencing Consortium,"/>
            <person name="Marcussen T."/>
            <person name="Sandve S.R."/>
            <person name="Heier L."/>
            <person name="Spannagl M."/>
            <person name="Pfeifer M."/>
            <person name="Jakobsen K.S."/>
            <person name="Wulff B.B."/>
            <person name="Steuernagel B."/>
            <person name="Mayer K.F."/>
            <person name="Olsen O.A."/>
        </authorList>
    </citation>
    <scope>NUCLEOTIDE SEQUENCE [LARGE SCALE GENOMIC DNA]</scope>
    <source>
        <strain evidence="3">cv. AL8/78</strain>
    </source>
</reference>
<accession>A0A453LSK6</accession>
<keyword evidence="1" id="KW-1133">Transmembrane helix</keyword>
<keyword evidence="3" id="KW-1185">Reference proteome</keyword>
<feature type="transmembrane region" description="Helical" evidence="1">
    <location>
        <begin position="57"/>
        <end position="75"/>
    </location>
</feature>
<protein>
    <submittedName>
        <fullName evidence="2">Uncharacterized protein</fullName>
    </submittedName>
</protein>
<dbReference type="AlphaFoldDB" id="A0A453LSK6"/>
<evidence type="ECO:0000313" key="3">
    <source>
        <dbReference type="Proteomes" id="UP000015105"/>
    </source>
</evidence>
<organism evidence="2 3">
    <name type="scientific">Aegilops tauschii subsp. strangulata</name>
    <name type="common">Goatgrass</name>
    <dbReference type="NCBI Taxonomy" id="200361"/>
    <lineage>
        <taxon>Eukaryota</taxon>
        <taxon>Viridiplantae</taxon>
        <taxon>Streptophyta</taxon>
        <taxon>Embryophyta</taxon>
        <taxon>Tracheophyta</taxon>
        <taxon>Spermatophyta</taxon>
        <taxon>Magnoliopsida</taxon>
        <taxon>Liliopsida</taxon>
        <taxon>Poales</taxon>
        <taxon>Poaceae</taxon>
        <taxon>BOP clade</taxon>
        <taxon>Pooideae</taxon>
        <taxon>Triticodae</taxon>
        <taxon>Triticeae</taxon>
        <taxon>Triticinae</taxon>
        <taxon>Aegilops</taxon>
    </lineage>
</organism>
<evidence type="ECO:0000256" key="1">
    <source>
        <dbReference type="SAM" id="Phobius"/>
    </source>
</evidence>